<dbReference type="CDD" id="cd04729">
    <property type="entry name" value="NanE"/>
    <property type="match status" value="1"/>
</dbReference>
<evidence type="ECO:0000256" key="11">
    <source>
        <dbReference type="ARBA" id="ARBA00061385"/>
    </source>
</evidence>
<keyword evidence="4" id="KW-0418">Kinase</keyword>
<evidence type="ECO:0000256" key="10">
    <source>
        <dbReference type="ARBA" id="ARBA00061354"/>
    </source>
</evidence>
<comment type="catalytic activity">
    <reaction evidence="1 12">
        <text>an N-acyl-D-glucosamine 6-phosphate = an N-acyl-D-mannosamine 6-phosphate</text>
        <dbReference type="Rhea" id="RHEA:23932"/>
        <dbReference type="ChEBI" id="CHEBI:57599"/>
        <dbReference type="ChEBI" id="CHEBI:57666"/>
        <dbReference type="EC" id="5.1.3.9"/>
    </reaction>
</comment>
<evidence type="ECO:0000256" key="12">
    <source>
        <dbReference type="HAMAP-Rule" id="MF_01235"/>
    </source>
</evidence>
<comment type="similarity">
    <text evidence="12">Belongs to the NanE family.</text>
</comment>
<gene>
    <name evidence="12" type="primary">nanE</name>
    <name evidence="13" type="ORF">SAMN06265368_2449</name>
</gene>
<reference evidence="13 14" key="1">
    <citation type="submission" date="2017-09" db="EMBL/GenBank/DDBJ databases">
        <authorList>
            <person name="Ehlers B."/>
            <person name="Leendertz F.H."/>
        </authorList>
    </citation>
    <scope>NUCLEOTIDE SEQUENCE [LARGE SCALE GENOMIC DNA]</scope>
    <source>
        <strain evidence="13 14">DSM 18289</strain>
    </source>
</reference>
<dbReference type="GO" id="GO:0019262">
    <property type="term" value="P:N-acetylneuraminate catabolic process"/>
    <property type="evidence" value="ECO:0007669"/>
    <property type="project" value="UniProtKB-UniRule"/>
</dbReference>
<comment type="function">
    <text evidence="2 12">Converts N-acetylmannosamine-6-phosphate (ManNAc-6-P) to N-acetylglucosamine-6-phosphate (GlcNAc-6-P).</text>
</comment>
<organism evidence="13 14">
    <name type="scientific">Cohaesibacter gelatinilyticus</name>
    <dbReference type="NCBI Taxonomy" id="372072"/>
    <lineage>
        <taxon>Bacteria</taxon>
        <taxon>Pseudomonadati</taxon>
        <taxon>Pseudomonadota</taxon>
        <taxon>Alphaproteobacteria</taxon>
        <taxon>Hyphomicrobiales</taxon>
        <taxon>Cohaesibacteraceae</taxon>
    </lineage>
</organism>
<dbReference type="InterPro" id="IPR007260">
    <property type="entry name" value="NanE"/>
</dbReference>
<keyword evidence="5 12" id="KW-0413">Isomerase</keyword>
<dbReference type="UniPathway" id="UPA00629">
    <property type="reaction ID" value="UER00682"/>
</dbReference>
<evidence type="ECO:0000256" key="5">
    <source>
        <dbReference type="ARBA" id="ARBA00023235"/>
    </source>
</evidence>
<name>A0A285PGV1_9HYPH</name>
<proteinExistence type="inferred from homology"/>
<dbReference type="PANTHER" id="PTHR36204">
    <property type="entry name" value="N-ACETYLMANNOSAMINE-6-PHOSPHATE 2-EPIMERASE-RELATED"/>
    <property type="match status" value="1"/>
</dbReference>
<dbReference type="RefSeq" id="WP_097153719.1">
    <property type="nucleotide sequence ID" value="NZ_OBEL01000002.1"/>
</dbReference>
<comment type="pathway">
    <text evidence="9">Amino-sugar metabolism; N-acetylneuraminate degradation; D-fructose 6-phosphate from N-acetylneuraminate: step 2/5.</text>
</comment>
<evidence type="ECO:0000256" key="9">
    <source>
        <dbReference type="ARBA" id="ARBA00060606"/>
    </source>
</evidence>
<dbReference type="FunFam" id="3.20.20.70:FF:000035">
    <property type="entry name" value="Putative N-acetylmannosamine-6-phosphate 2-epimerase"/>
    <property type="match status" value="1"/>
</dbReference>
<dbReference type="SUPFAM" id="SSF51366">
    <property type="entry name" value="Ribulose-phoshate binding barrel"/>
    <property type="match status" value="1"/>
</dbReference>
<dbReference type="GO" id="GO:0005829">
    <property type="term" value="C:cytosol"/>
    <property type="evidence" value="ECO:0007669"/>
    <property type="project" value="TreeGrafter"/>
</dbReference>
<evidence type="ECO:0000313" key="13">
    <source>
        <dbReference type="EMBL" id="SNZ19366.1"/>
    </source>
</evidence>
<dbReference type="AlphaFoldDB" id="A0A285PGV1"/>
<comment type="catalytic activity">
    <reaction evidence="7">
        <text>an N-acyl-D-mannosamine + ATP = an N-acyl-D-mannosamine 6-phosphate + ADP + H(+)</text>
        <dbReference type="Rhea" id="RHEA:23832"/>
        <dbReference type="ChEBI" id="CHEBI:15378"/>
        <dbReference type="ChEBI" id="CHEBI:16062"/>
        <dbReference type="ChEBI" id="CHEBI:30616"/>
        <dbReference type="ChEBI" id="CHEBI:57666"/>
        <dbReference type="ChEBI" id="CHEBI:456216"/>
        <dbReference type="EC" id="2.7.1.60"/>
    </reaction>
</comment>
<evidence type="ECO:0000256" key="2">
    <source>
        <dbReference type="ARBA" id="ARBA00002147"/>
    </source>
</evidence>
<dbReference type="InterPro" id="IPR013785">
    <property type="entry name" value="Aldolase_TIM"/>
</dbReference>
<dbReference type="NCBIfam" id="NF002231">
    <property type="entry name" value="PRK01130.1"/>
    <property type="match status" value="1"/>
</dbReference>
<protein>
    <recommendedName>
        <fullName evidence="12">Putative N-acetylmannosamine-6-phosphate 2-epimerase</fullName>
        <ecNumber evidence="12">5.1.3.9</ecNumber>
    </recommendedName>
    <alternativeName>
        <fullName evidence="12">ManNAc-6-P epimerase</fullName>
    </alternativeName>
</protein>
<dbReference type="Gene3D" id="3.20.20.70">
    <property type="entry name" value="Aldolase class I"/>
    <property type="match status" value="1"/>
</dbReference>
<evidence type="ECO:0000313" key="14">
    <source>
        <dbReference type="Proteomes" id="UP000219439"/>
    </source>
</evidence>
<dbReference type="EMBL" id="OBEL01000002">
    <property type="protein sequence ID" value="SNZ19366.1"/>
    <property type="molecule type" value="Genomic_DNA"/>
</dbReference>
<dbReference type="GO" id="GO:0006053">
    <property type="term" value="P:N-acetylmannosamine catabolic process"/>
    <property type="evidence" value="ECO:0007669"/>
    <property type="project" value="TreeGrafter"/>
</dbReference>
<evidence type="ECO:0000256" key="3">
    <source>
        <dbReference type="ARBA" id="ARBA00005081"/>
    </source>
</evidence>
<dbReference type="HAMAP" id="MF_01235">
    <property type="entry name" value="ManNAc6P_epimer"/>
    <property type="match status" value="1"/>
</dbReference>
<dbReference type="GO" id="GO:0047465">
    <property type="term" value="F:N-acylglucosamine-6-phosphate 2-epimerase activity"/>
    <property type="evidence" value="ECO:0007669"/>
    <property type="project" value="UniProtKB-EC"/>
</dbReference>
<evidence type="ECO:0000256" key="4">
    <source>
        <dbReference type="ARBA" id="ARBA00022777"/>
    </source>
</evidence>
<comment type="function">
    <text evidence="8">Catalyzes the phosphorylation of N-acetylmannosamine (ManNAc) to ManNAc-6-P.</text>
</comment>
<evidence type="ECO:0000256" key="6">
    <source>
        <dbReference type="ARBA" id="ARBA00023277"/>
    </source>
</evidence>
<dbReference type="PANTHER" id="PTHR36204:SF1">
    <property type="entry name" value="N-ACETYLMANNOSAMINE-6-PHOSPHATE 2-EPIMERASE-RELATED"/>
    <property type="match status" value="1"/>
</dbReference>
<dbReference type="OrthoDB" id="9810372at2"/>
<evidence type="ECO:0000256" key="1">
    <source>
        <dbReference type="ARBA" id="ARBA00000056"/>
    </source>
</evidence>
<sequence>MTSLEQLQGGLVVSCQPVTGGAMDRTDIVVAMALAAIDGGANGLRIEGARNVATVRMATDKPIIGLVKHEVDRTDVRITSRLSDVEALVHAGADIIAYDATDRPRQDDRDVVLHAILAHGCIAMADCSTFDDAQQALDQGAQMLGSTLSGYTAKTESASDRPDLALVSALNRLDAFVMAEGRYNSPDLAAEAFIAGADAVTVGSAITRVEHIVGWFKTAIDEATRAEEHDDVLSS</sequence>
<dbReference type="EC" id="5.1.3.9" evidence="12"/>
<accession>A0A285PGV1</accession>
<keyword evidence="14" id="KW-1185">Reference proteome</keyword>
<keyword evidence="4" id="KW-0808">Transferase</keyword>
<dbReference type="Pfam" id="PF04131">
    <property type="entry name" value="NanE"/>
    <property type="match status" value="1"/>
</dbReference>
<dbReference type="InterPro" id="IPR011060">
    <property type="entry name" value="RibuloseP-bd_barrel"/>
</dbReference>
<keyword evidence="6 12" id="KW-0119">Carbohydrate metabolism</keyword>
<comment type="similarity">
    <text evidence="10">In the N-terminal section; belongs to the NanE family.</text>
</comment>
<dbReference type="GO" id="GO:0009384">
    <property type="term" value="F:N-acylmannosamine kinase activity"/>
    <property type="evidence" value="ECO:0007669"/>
    <property type="project" value="UniProtKB-EC"/>
</dbReference>
<dbReference type="Proteomes" id="UP000219439">
    <property type="component" value="Unassembled WGS sequence"/>
</dbReference>
<evidence type="ECO:0000256" key="8">
    <source>
        <dbReference type="ARBA" id="ARBA00053450"/>
    </source>
</evidence>
<comment type="pathway">
    <text evidence="3 12">Amino-sugar metabolism; N-acetylneuraminate degradation; D-fructose 6-phosphate from N-acetylneuraminate: step 3/5.</text>
</comment>
<evidence type="ECO:0000256" key="7">
    <source>
        <dbReference type="ARBA" id="ARBA00050815"/>
    </source>
</evidence>
<comment type="similarity">
    <text evidence="11">In the C-terminal section; belongs to the ROK (NagC/XylR) family. NanK subfamily.</text>
</comment>